<evidence type="ECO:0000313" key="3">
    <source>
        <dbReference type="RefSeq" id="XP_026726203.1"/>
    </source>
</evidence>
<evidence type="ECO:0000313" key="4">
    <source>
        <dbReference type="RefSeq" id="XP_026726208.1"/>
    </source>
</evidence>
<dbReference type="RefSeq" id="XP_026726208.1">
    <property type="nucleotide sequence ID" value="XM_026870407.1"/>
</dbReference>
<dbReference type="GeneID" id="113492758"/>
<dbReference type="Proteomes" id="UP000322000">
    <property type="component" value="Chromosome 4"/>
</dbReference>
<gene>
    <name evidence="4" type="primary">LOC113492758</name>
    <name evidence="3" type="synonym">LOC113492754</name>
</gene>
<name>A0A7E5VD34_TRINI</name>
<dbReference type="KEGG" id="tnl:113492754"/>
<proteinExistence type="predicted"/>
<evidence type="ECO:0000313" key="2">
    <source>
        <dbReference type="Proteomes" id="UP000322000"/>
    </source>
</evidence>
<keyword evidence="1" id="KW-0732">Signal</keyword>
<dbReference type="AlphaFoldDB" id="A0A7E5VD34"/>
<feature type="chain" id="PRO_5044656488" evidence="1">
    <location>
        <begin position="24"/>
        <end position="158"/>
    </location>
</feature>
<reference evidence="3 4" key="1">
    <citation type="submission" date="2025-04" db="UniProtKB">
        <authorList>
            <consortium name="RefSeq"/>
        </authorList>
    </citation>
    <scope>IDENTIFICATION</scope>
</reference>
<evidence type="ECO:0000256" key="1">
    <source>
        <dbReference type="SAM" id="SignalP"/>
    </source>
</evidence>
<sequence length="158" mass="16772">MSVRVLLCDLCVILLFGLNFILADEKPNILPAPDDGPKGNCSCGGFATSSIEPGSQPLLSQTPGLVVKCDDEGAGTCKSLCNALATATKAKGPEVLCNRLKNAKELKLSAFYQICDKPWTYAELTADVPLCCEESKVKPCPSVEKTNTTDTVDAKTVM</sequence>
<feature type="signal peptide" evidence="1">
    <location>
        <begin position="1"/>
        <end position="23"/>
    </location>
</feature>
<dbReference type="OrthoDB" id="7643562at2759"/>
<accession>A0A7E5VD34</accession>
<keyword evidence="2" id="KW-1185">Reference proteome</keyword>
<organism evidence="2 4">
    <name type="scientific">Trichoplusia ni</name>
    <name type="common">Cabbage looper</name>
    <dbReference type="NCBI Taxonomy" id="7111"/>
    <lineage>
        <taxon>Eukaryota</taxon>
        <taxon>Metazoa</taxon>
        <taxon>Ecdysozoa</taxon>
        <taxon>Arthropoda</taxon>
        <taxon>Hexapoda</taxon>
        <taxon>Insecta</taxon>
        <taxon>Pterygota</taxon>
        <taxon>Neoptera</taxon>
        <taxon>Endopterygota</taxon>
        <taxon>Lepidoptera</taxon>
        <taxon>Glossata</taxon>
        <taxon>Ditrysia</taxon>
        <taxon>Noctuoidea</taxon>
        <taxon>Noctuidae</taxon>
        <taxon>Plusiinae</taxon>
        <taxon>Trichoplusia</taxon>
    </lineage>
</organism>
<dbReference type="KEGG" id="tnl:113492758"/>
<protein>
    <submittedName>
        <fullName evidence="3">Uncharacterized protein LOC113492754</fullName>
    </submittedName>
    <submittedName>
        <fullName evidence="4">Uncharacterized protein LOC113492758</fullName>
    </submittedName>
</protein>
<dbReference type="RefSeq" id="XP_026726203.1">
    <property type="nucleotide sequence ID" value="XM_026870402.1"/>
</dbReference>